<reference evidence="2 3" key="1">
    <citation type="journal article" date="2018" name="Evol. Lett.">
        <title>Horizontal gene cluster transfer increased hallucinogenic mushroom diversity.</title>
        <authorList>
            <person name="Reynolds H.T."/>
            <person name="Vijayakumar V."/>
            <person name="Gluck-Thaler E."/>
            <person name="Korotkin H.B."/>
            <person name="Matheny P.B."/>
            <person name="Slot J.C."/>
        </authorList>
    </citation>
    <scope>NUCLEOTIDE SEQUENCE [LARGE SCALE GENOMIC DNA]</scope>
    <source>
        <strain evidence="2 3">2631</strain>
    </source>
</reference>
<dbReference type="AlphaFoldDB" id="A0A409XQ48"/>
<dbReference type="InParanoid" id="A0A409XQ48"/>
<name>A0A409XQ48_PSICY</name>
<feature type="compositionally biased region" description="Low complexity" evidence="1">
    <location>
        <begin position="17"/>
        <end position="32"/>
    </location>
</feature>
<evidence type="ECO:0000313" key="3">
    <source>
        <dbReference type="Proteomes" id="UP000283269"/>
    </source>
</evidence>
<feature type="compositionally biased region" description="Basic residues" evidence="1">
    <location>
        <begin position="1"/>
        <end position="16"/>
    </location>
</feature>
<feature type="region of interest" description="Disordered" evidence="1">
    <location>
        <begin position="1"/>
        <end position="67"/>
    </location>
</feature>
<gene>
    <name evidence="2" type="ORF">CVT25_004314</name>
</gene>
<evidence type="ECO:0000256" key="1">
    <source>
        <dbReference type="SAM" id="MobiDB-lite"/>
    </source>
</evidence>
<dbReference type="OrthoDB" id="3238347at2759"/>
<dbReference type="Proteomes" id="UP000283269">
    <property type="component" value="Unassembled WGS sequence"/>
</dbReference>
<protein>
    <submittedName>
        <fullName evidence="2">Uncharacterized protein</fullName>
    </submittedName>
</protein>
<proteinExistence type="predicted"/>
<evidence type="ECO:0000313" key="2">
    <source>
        <dbReference type="EMBL" id="PPQ92826.1"/>
    </source>
</evidence>
<sequence length="98" mass="10216">MGKSAKVHKRVPKKSKSSTTTATSSAPSASSSRTQVQTSKKHSALKEKAGKGKGSSTTPKGGVLGGADYLSLLMGSRRKIAEEAKKLPKDNIEMVVDS</sequence>
<keyword evidence="3" id="KW-1185">Reference proteome</keyword>
<dbReference type="EMBL" id="NHYD01000963">
    <property type="protein sequence ID" value="PPQ92826.1"/>
    <property type="molecule type" value="Genomic_DNA"/>
</dbReference>
<comment type="caution">
    <text evidence="2">The sequence shown here is derived from an EMBL/GenBank/DDBJ whole genome shotgun (WGS) entry which is preliminary data.</text>
</comment>
<accession>A0A409XQ48</accession>
<organism evidence="2 3">
    <name type="scientific">Psilocybe cyanescens</name>
    <dbReference type="NCBI Taxonomy" id="93625"/>
    <lineage>
        <taxon>Eukaryota</taxon>
        <taxon>Fungi</taxon>
        <taxon>Dikarya</taxon>
        <taxon>Basidiomycota</taxon>
        <taxon>Agaricomycotina</taxon>
        <taxon>Agaricomycetes</taxon>
        <taxon>Agaricomycetidae</taxon>
        <taxon>Agaricales</taxon>
        <taxon>Agaricineae</taxon>
        <taxon>Strophariaceae</taxon>
        <taxon>Psilocybe</taxon>
    </lineage>
</organism>